<proteinExistence type="inferred from homology"/>
<dbReference type="PANTHER" id="PTHR11820">
    <property type="entry name" value="ACYLPYRUVASE"/>
    <property type="match status" value="1"/>
</dbReference>
<dbReference type="GO" id="GO:0018773">
    <property type="term" value="F:acetylpyruvate hydrolase activity"/>
    <property type="evidence" value="ECO:0007669"/>
    <property type="project" value="TreeGrafter"/>
</dbReference>
<dbReference type="Gene3D" id="3.90.850.10">
    <property type="entry name" value="Fumarylacetoacetase-like, C-terminal domain"/>
    <property type="match status" value="1"/>
</dbReference>
<dbReference type="PANTHER" id="PTHR11820:SF7">
    <property type="entry name" value="ACYLPYRUVASE FAHD1, MITOCHONDRIAL"/>
    <property type="match status" value="1"/>
</dbReference>
<dbReference type="GeneID" id="36570112"/>
<dbReference type="GO" id="GO:0050163">
    <property type="term" value="F:oxaloacetate tautomerase activity"/>
    <property type="evidence" value="ECO:0007669"/>
    <property type="project" value="UniProtKB-ARBA"/>
</dbReference>
<reference evidence="5 6" key="1">
    <citation type="journal article" date="2018" name="New Phytol.">
        <title>Comparative genomics and transcriptomics depict ericoid mycorrhizal fungi as versatile saprotrophs and plant mutualists.</title>
        <authorList>
            <person name="Martino E."/>
            <person name="Morin E."/>
            <person name="Grelet G.A."/>
            <person name="Kuo A."/>
            <person name="Kohler A."/>
            <person name="Daghino S."/>
            <person name="Barry K.W."/>
            <person name="Cichocki N."/>
            <person name="Clum A."/>
            <person name="Dockter R.B."/>
            <person name="Hainaut M."/>
            <person name="Kuo R.C."/>
            <person name="LaButti K."/>
            <person name="Lindahl B.D."/>
            <person name="Lindquist E.A."/>
            <person name="Lipzen A."/>
            <person name="Khouja H.R."/>
            <person name="Magnuson J."/>
            <person name="Murat C."/>
            <person name="Ohm R.A."/>
            <person name="Singer S.W."/>
            <person name="Spatafora J.W."/>
            <person name="Wang M."/>
            <person name="Veneault-Fourrey C."/>
            <person name="Henrissat B."/>
            <person name="Grigoriev I.V."/>
            <person name="Martin F.M."/>
            <person name="Perotto S."/>
        </authorList>
    </citation>
    <scope>NUCLEOTIDE SEQUENCE [LARGE SCALE GENOMIC DNA]</scope>
    <source>
        <strain evidence="5 6">ATCC 22711</strain>
    </source>
</reference>
<comment type="similarity">
    <text evidence="1">Belongs to the FAH family.</text>
</comment>
<protein>
    <recommendedName>
        <fullName evidence="7">AB hydrolase-1 domain-containing protein</fullName>
    </recommendedName>
</protein>
<dbReference type="FunFam" id="3.90.850.10:FF:000002">
    <property type="entry name" value="2-hydroxyhepta-2,4-diene-1,7-dioate isomerase"/>
    <property type="match status" value="1"/>
</dbReference>
<dbReference type="InterPro" id="IPR029058">
    <property type="entry name" value="AB_hydrolase_fold"/>
</dbReference>
<evidence type="ECO:0000313" key="6">
    <source>
        <dbReference type="Proteomes" id="UP000241818"/>
    </source>
</evidence>
<dbReference type="SUPFAM" id="SSF53474">
    <property type="entry name" value="alpha/beta-Hydrolases"/>
    <property type="match status" value="1"/>
</dbReference>
<dbReference type="Pfam" id="PF00561">
    <property type="entry name" value="Abhydrolase_1"/>
    <property type="match status" value="1"/>
</dbReference>
<dbReference type="InterPro" id="IPR036663">
    <property type="entry name" value="Fumarylacetoacetase_C_sf"/>
</dbReference>
<sequence length="595" mass="63080">MATNGHSNGATDSFTNYVAYRDPKALGQERIGHLDLEKSTIQPLSFQSGAPISDLYQVIEIGESHIKQSGEVISLSSVELLAPISGRDVLAVGKNYSEHAKEFNSSGYDSSDKVDQPTHPVIFTKRATSIIASGEPIFPHQGFTETLDYEGEIGVIIGKGGFKIQEADAMNHVWGYTIINDVTARERQRDHKQFYIGKSADTFCPMGPIAVPAHKLPKSLGVQTFVNGEKRQESTIDQLIFSVPFLIKTLSEGQTLQPGDVIATGTPAGVGFGQKPPVFLKPGDVVEVSVTGLGVLRNTIAEPSAKNQTVPRVSKITHIQTSNLNKTCGGVGLTSINSKHLYYRHAGNPTGSPIIFIHGLGGSSEYYTPLVSSLGLEKSYSLHFLDLEGHGLSPTSAASTVSISSYASDFHALAQHAKISGATVIAHSMGCFIALTLAIKYPELVSKLVLIGPPPNPLPEGGQNGSIARAAIVRGSGMAAVVDAVATAGTSARTKAENPLAIAATRMSLLGQDPEGYAKGCTALAGVAQKLPVQEIKAKTLIVTGDEDKVSPPQVCENYVGEIKGAELQVLREVGHWHIFEDLKGVAGAVEAFLK</sequence>
<dbReference type="GO" id="GO:0046872">
    <property type="term" value="F:metal ion binding"/>
    <property type="evidence" value="ECO:0007669"/>
    <property type="project" value="UniProtKB-KW"/>
</dbReference>
<dbReference type="EMBL" id="KZ679016">
    <property type="protein sequence ID" value="PSS10950.1"/>
    <property type="molecule type" value="Genomic_DNA"/>
</dbReference>
<dbReference type="Gene3D" id="3.40.50.1820">
    <property type="entry name" value="alpha/beta hydrolase"/>
    <property type="match status" value="1"/>
</dbReference>
<dbReference type="OrthoDB" id="194468at2759"/>
<keyword evidence="6" id="KW-1185">Reference proteome</keyword>
<dbReference type="Pfam" id="PF01557">
    <property type="entry name" value="FAA_hydrolase"/>
    <property type="match status" value="1"/>
</dbReference>
<dbReference type="Proteomes" id="UP000241818">
    <property type="component" value="Unassembled WGS sequence"/>
</dbReference>
<keyword evidence="2" id="KW-0479">Metal-binding</keyword>
<evidence type="ECO:0000256" key="1">
    <source>
        <dbReference type="ARBA" id="ARBA00010211"/>
    </source>
</evidence>
<dbReference type="InParanoid" id="A0A2T3ATZ7"/>
<dbReference type="InterPro" id="IPR000073">
    <property type="entry name" value="AB_hydrolase_1"/>
</dbReference>
<dbReference type="STRING" id="857342.A0A2T3ATZ7"/>
<dbReference type="RefSeq" id="XP_024718129.1">
    <property type="nucleotide sequence ID" value="XM_024862031.1"/>
</dbReference>
<dbReference type="AlphaFoldDB" id="A0A2T3ATZ7"/>
<accession>A0A2T3ATZ7</accession>
<name>A0A2T3ATZ7_AMORE</name>
<organism evidence="5 6">
    <name type="scientific">Amorphotheca resinae ATCC 22711</name>
    <dbReference type="NCBI Taxonomy" id="857342"/>
    <lineage>
        <taxon>Eukaryota</taxon>
        <taxon>Fungi</taxon>
        <taxon>Dikarya</taxon>
        <taxon>Ascomycota</taxon>
        <taxon>Pezizomycotina</taxon>
        <taxon>Leotiomycetes</taxon>
        <taxon>Helotiales</taxon>
        <taxon>Amorphothecaceae</taxon>
        <taxon>Amorphotheca</taxon>
    </lineage>
</organism>
<evidence type="ECO:0000313" key="5">
    <source>
        <dbReference type="EMBL" id="PSS10950.1"/>
    </source>
</evidence>
<dbReference type="InterPro" id="IPR011234">
    <property type="entry name" value="Fumarylacetoacetase-like_C"/>
</dbReference>
<evidence type="ECO:0000256" key="2">
    <source>
        <dbReference type="ARBA" id="ARBA00022723"/>
    </source>
</evidence>
<dbReference type="PRINTS" id="PR00111">
    <property type="entry name" value="ABHYDROLASE"/>
</dbReference>
<dbReference type="GO" id="GO:0006107">
    <property type="term" value="P:oxaloacetate metabolic process"/>
    <property type="evidence" value="ECO:0007669"/>
    <property type="project" value="UniProtKB-ARBA"/>
</dbReference>
<evidence type="ECO:0008006" key="7">
    <source>
        <dbReference type="Google" id="ProtNLM"/>
    </source>
</evidence>
<feature type="domain" description="AB hydrolase-1" evidence="3">
    <location>
        <begin position="353"/>
        <end position="458"/>
    </location>
</feature>
<feature type="domain" description="Fumarylacetoacetase-like C-terminal" evidence="4">
    <location>
        <begin position="89"/>
        <end position="300"/>
    </location>
</feature>
<evidence type="ECO:0000259" key="4">
    <source>
        <dbReference type="Pfam" id="PF01557"/>
    </source>
</evidence>
<gene>
    <name evidence="5" type="ORF">M430DRAFT_127627</name>
</gene>
<dbReference type="SUPFAM" id="SSF56529">
    <property type="entry name" value="FAH"/>
    <property type="match status" value="1"/>
</dbReference>
<evidence type="ECO:0000259" key="3">
    <source>
        <dbReference type="Pfam" id="PF00561"/>
    </source>
</evidence>